<keyword evidence="2 4" id="KW-1133">Transmembrane helix</keyword>
<evidence type="ECO:0000313" key="7">
    <source>
        <dbReference type="Proteomes" id="UP000055019"/>
    </source>
</evidence>
<evidence type="ECO:0000256" key="1">
    <source>
        <dbReference type="ARBA" id="ARBA00022692"/>
    </source>
</evidence>
<feature type="transmembrane region" description="Helical" evidence="4">
    <location>
        <begin position="393"/>
        <end position="418"/>
    </location>
</feature>
<protein>
    <submittedName>
        <fullName evidence="6">Transporter</fullName>
    </submittedName>
</protein>
<evidence type="ECO:0000313" key="6">
    <source>
        <dbReference type="EMBL" id="SAL33790.1"/>
    </source>
</evidence>
<sequence>MPHPCKPMSLPCYTPVLSRPYSEPSIRRAFIRGESVSTEELGGMSPANASNERDDTGPPFGRIVSSIASLLLGFALLVMGNGLLGTLVALRMVHANFAPSTIGFVQAAYYTGFMFGAWRGSAIIARVGHHRAFAAFAALAACSALGYAVDSQPLVWMALRFVTGFSLVGIFAVMESWLNGVAPNAFRGRVFSVYLITTYLCVGAGQFLIGMANPNGFELFSLVAALFALSLVPASLARVSVADSADIGQRPGPLESSPTAKLKALPSLWRDAPLSLWGCFASGLLNSTFYALYPVYMRGAGYSVEAVSSFMGIALIAALLPQWPLAHLSDRFDRKRVIGAIASTLMVASTMLFVFHGAGLVQLIAYLYVSLIFTIYGVSVAHANDWIDSRRRVAVSAGLLLTFALGGSIGPIAASFVMSHAGPSGIYLFSMIVTAALALLALRGIRAAAASR</sequence>
<feature type="transmembrane region" description="Helical" evidence="4">
    <location>
        <begin position="302"/>
        <end position="325"/>
    </location>
</feature>
<feature type="transmembrane region" description="Helical" evidence="4">
    <location>
        <begin position="102"/>
        <end position="120"/>
    </location>
</feature>
<accession>A0A158GQU9</accession>
<dbReference type="PROSITE" id="PS50850">
    <property type="entry name" value="MFS"/>
    <property type="match status" value="1"/>
</dbReference>
<keyword evidence="1 4" id="KW-0812">Transmembrane</keyword>
<dbReference type="SUPFAM" id="SSF103473">
    <property type="entry name" value="MFS general substrate transporter"/>
    <property type="match status" value="1"/>
</dbReference>
<dbReference type="GO" id="GO:0022857">
    <property type="term" value="F:transmembrane transporter activity"/>
    <property type="evidence" value="ECO:0007669"/>
    <property type="project" value="InterPro"/>
</dbReference>
<feature type="transmembrane region" description="Helical" evidence="4">
    <location>
        <begin position="219"/>
        <end position="241"/>
    </location>
</feature>
<feature type="transmembrane region" description="Helical" evidence="4">
    <location>
        <begin position="363"/>
        <end position="381"/>
    </location>
</feature>
<feature type="transmembrane region" description="Helical" evidence="4">
    <location>
        <begin position="274"/>
        <end position="296"/>
    </location>
</feature>
<dbReference type="InterPro" id="IPR047200">
    <property type="entry name" value="MFS_YcaD-like"/>
</dbReference>
<dbReference type="Proteomes" id="UP000055019">
    <property type="component" value="Unassembled WGS sequence"/>
</dbReference>
<reference evidence="6" key="1">
    <citation type="submission" date="2016-01" db="EMBL/GenBank/DDBJ databases">
        <authorList>
            <person name="Peeters C."/>
        </authorList>
    </citation>
    <scope>NUCLEOTIDE SEQUENCE [LARGE SCALE GENOMIC DNA]</scope>
    <source>
        <strain evidence="6">LMG 29317</strain>
    </source>
</reference>
<organism evidence="6 7">
    <name type="scientific">Caballeronia arvi</name>
    <dbReference type="NCBI Taxonomy" id="1777135"/>
    <lineage>
        <taxon>Bacteria</taxon>
        <taxon>Pseudomonadati</taxon>
        <taxon>Pseudomonadota</taxon>
        <taxon>Betaproteobacteria</taxon>
        <taxon>Burkholderiales</taxon>
        <taxon>Burkholderiaceae</taxon>
        <taxon>Caballeronia</taxon>
    </lineage>
</organism>
<evidence type="ECO:0000256" key="2">
    <source>
        <dbReference type="ARBA" id="ARBA00022989"/>
    </source>
</evidence>
<dbReference type="Pfam" id="PF07690">
    <property type="entry name" value="MFS_1"/>
    <property type="match status" value="1"/>
</dbReference>
<comment type="caution">
    <text evidence="6">The sequence shown here is derived from an EMBL/GenBank/DDBJ whole genome shotgun (WGS) entry which is preliminary data.</text>
</comment>
<proteinExistence type="predicted"/>
<evidence type="ECO:0000259" key="5">
    <source>
        <dbReference type="PROSITE" id="PS50850"/>
    </source>
</evidence>
<feature type="domain" description="Major facilitator superfamily (MFS) profile" evidence="5">
    <location>
        <begin position="61"/>
        <end position="452"/>
    </location>
</feature>
<dbReference type="EMBL" id="FCOM02000004">
    <property type="protein sequence ID" value="SAL33790.1"/>
    <property type="molecule type" value="Genomic_DNA"/>
</dbReference>
<dbReference type="PANTHER" id="PTHR23521:SF3">
    <property type="entry name" value="MFS TRANSPORTER"/>
    <property type="match status" value="1"/>
</dbReference>
<dbReference type="PANTHER" id="PTHR23521">
    <property type="entry name" value="TRANSPORTER MFS SUPERFAMILY"/>
    <property type="match status" value="1"/>
</dbReference>
<keyword evidence="3 4" id="KW-0472">Membrane</keyword>
<name>A0A158GQU9_9BURK</name>
<dbReference type="InterPro" id="IPR020846">
    <property type="entry name" value="MFS_dom"/>
</dbReference>
<dbReference type="InterPro" id="IPR011701">
    <property type="entry name" value="MFS"/>
</dbReference>
<dbReference type="InterPro" id="IPR036259">
    <property type="entry name" value="MFS_trans_sf"/>
</dbReference>
<dbReference type="CDD" id="cd17477">
    <property type="entry name" value="MFS_YcaD_like"/>
    <property type="match status" value="1"/>
</dbReference>
<feature type="transmembrane region" description="Helical" evidence="4">
    <location>
        <begin position="132"/>
        <end position="149"/>
    </location>
</feature>
<evidence type="ECO:0000256" key="3">
    <source>
        <dbReference type="ARBA" id="ARBA00023136"/>
    </source>
</evidence>
<evidence type="ECO:0000256" key="4">
    <source>
        <dbReference type="SAM" id="Phobius"/>
    </source>
</evidence>
<feature type="transmembrane region" description="Helical" evidence="4">
    <location>
        <begin position="337"/>
        <end position="357"/>
    </location>
</feature>
<keyword evidence="7" id="KW-1185">Reference proteome</keyword>
<feature type="transmembrane region" description="Helical" evidence="4">
    <location>
        <begin position="424"/>
        <end position="442"/>
    </location>
</feature>
<feature type="transmembrane region" description="Helical" evidence="4">
    <location>
        <begin position="155"/>
        <end position="178"/>
    </location>
</feature>
<dbReference type="GO" id="GO:0005886">
    <property type="term" value="C:plasma membrane"/>
    <property type="evidence" value="ECO:0007669"/>
    <property type="project" value="TreeGrafter"/>
</dbReference>
<dbReference type="AlphaFoldDB" id="A0A158GQU9"/>
<feature type="transmembrane region" description="Helical" evidence="4">
    <location>
        <begin position="190"/>
        <end position="213"/>
    </location>
</feature>
<feature type="transmembrane region" description="Helical" evidence="4">
    <location>
        <begin position="70"/>
        <end position="90"/>
    </location>
</feature>
<dbReference type="Gene3D" id="1.20.1250.20">
    <property type="entry name" value="MFS general substrate transporter like domains"/>
    <property type="match status" value="2"/>
</dbReference>
<gene>
    <name evidence="6" type="ORF">AWB74_01392</name>
</gene>